<keyword evidence="5" id="KW-1185">Reference proteome</keyword>
<protein>
    <recommendedName>
        <fullName evidence="3">RING-type domain-containing protein</fullName>
    </recommendedName>
</protein>
<dbReference type="Gene3D" id="3.30.40.10">
    <property type="entry name" value="Zinc/RING finger domain, C3HC4 (zinc finger)"/>
    <property type="match status" value="1"/>
</dbReference>
<evidence type="ECO:0000256" key="1">
    <source>
        <dbReference type="PROSITE-ProRule" id="PRU00175"/>
    </source>
</evidence>
<dbReference type="Proteomes" id="UP000325577">
    <property type="component" value="Linkage Group LG20"/>
</dbReference>
<dbReference type="GO" id="GO:0008270">
    <property type="term" value="F:zinc ion binding"/>
    <property type="evidence" value="ECO:0007669"/>
    <property type="project" value="UniProtKB-KW"/>
</dbReference>
<keyword evidence="1" id="KW-0863">Zinc-finger</keyword>
<evidence type="ECO:0000259" key="3">
    <source>
        <dbReference type="PROSITE" id="PS50089"/>
    </source>
</evidence>
<keyword evidence="1" id="KW-0862">Zinc</keyword>
<keyword evidence="1" id="KW-0479">Metal-binding</keyword>
<proteinExistence type="predicted"/>
<dbReference type="AlphaFoldDB" id="A0A5J5AGR5"/>
<name>A0A5J5AGR5_9ASTE</name>
<gene>
    <name evidence="4" type="ORF">F0562_033792</name>
</gene>
<dbReference type="PANTHER" id="PTHR31150">
    <property type="entry name" value="EXPRESSED PROTEIN"/>
    <property type="match status" value="1"/>
</dbReference>
<evidence type="ECO:0000313" key="4">
    <source>
        <dbReference type="EMBL" id="KAA8529409.1"/>
    </source>
</evidence>
<accession>A0A5J5AGR5</accession>
<evidence type="ECO:0000313" key="5">
    <source>
        <dbReference type="Proteomes" id="UP000325577"/>
    </source>
</evidence>
<dbReference type="PANTHER" id="PTHR31150:SF23">
    <property type="entry name" value="MANDELONITRILE LYASE-RELATED"/>
    <property type="match status" value="1"/>
</dbReference>
<feature type="domain" description="RING-type" evidence="3">
    <location>
        <begin position="234"/>
        <end position="292"/>
    </location>
</feature>
<reference evidence="4 5" key="1">
    <citation type="submission" date="2019-09" db="EMBL/GenBank/DDBJ databases">
        <title>A chromosome-level genome assembly of the Chinese tupelo Nyssa sinensis.</title>
        <authorList>
            <person name="Yang X."/>
            <person name="Kang M."/>
            <person name="Yang Y."/>
            <person name="Xiong H."/>
            <person name="Wang M."/>
            <person name="Zhang Z."/>
            <person name="Wang Z."/>
            <person name="Wu H."/>
            <person name="Ma T."/>
            <person name="Liu J."/>
            <person name="Xi Z."/>
        </authorList>
    </citation>
    <scope>NUCLEOTIDE SEQUENCE [LARGE SCALE GENOMIC DNA]</scope>
    <source>
        <strain evidence="4">J267</strain>
        <tissue evidence="4">Leaf</tissue>
    </source>
</reference>
<dbReference type="EMBL" id="CM018044">
    <property type="protein sequence ID" value="KAA8529409.1"/>
    <property type="molecule type" value="Genomic_DNA"/>
</dbReference>
<dbReference type="OrthoDB" id="416496at2759"/>
<organism evidence="4 5">
    <name type="scientific">Nyssa sinensis</name>
    <dbReference type="NCBI Taxonomy" id="561372"/>
    <lineage>
        <taxon>Eukaryota</taxon>
        <taxon>Viridiplantae</taxon>
        <taxon>Streptophyta</taxon>
        <taxon>Embryophyta</taxon>
        <taxon>Tracheophyta</taxon>
        <taxon>Spermatophyta</taxon>
        <taxon>Magnoliopsida</taxon>
        <taxon>eudicotyledons</taxon>
        <taxon>Gunneridae</taxon>
        <taxon>Pentapetalae</taxon>
        <taxon>asterids</taxon>
        <taxon>Cornales</taxon>
        <taxon>Nyssaceae</taxon>
        <taxon>Nyssa</taxon>
    </lineage>
</organism>
<feature type="region of interest" description="Disordered" evidence="2">
    <location>
        <begin position="116"/>
        <end position="149"/>
    </location>
</feature>
<dbReference type="InterPro" id="IPR013083">
    <property type="entry name" value="Znf_RING/FYVE/PHD"/>
</dbReference>
<dbReference type="InterPro" id="IPR001841">
    <property type="entry name" value="Znf_RING"/>
</dbReference>
<dbReference type="PROSITE" id="PS50089">
    <property type="entry name" value="ZF_RING_2"/>
    <property type="match status" value="1"/>
</dbReference>
<dbReference type="SUPFAM" id="SSF57850">
    <property type="entry name" value="RING/U-box"/>
    <property type="match status" value="1"/>
</dbReference>
<feature type="compositionally biased region" description="Low complexity" evidence="2">
    <location>
        <begin position="126"/>
        <end position="136"/>
    </location>
</feature>
<sequence>MDCHEPHWRTNTSFSPPPSRWDFRFQSEGLSFGSHDGIQLYESSTSTNSRESRSWVRGNHLSNHQYSTSDGVGPYFSSPSNISPAQQRTPPTIQEISVDDYRISAKRVLGPLSISPTMEGASVAQDSGGSTSSLSDSSEHESMAKSHSSLRNFPSHRCFISKPIYPLSFPPEAPTRETADATAAGFSDFDASTPLNDAHRFSSAGSSIDFTNVSEPFESDPLGRSCNPSLGFKCELCERFLSHTSPWSSRRIVRSGDMPVAGVLSCRHVFHAECLEQATPKTHKIDPPCPLCVGSEEENSPELQVFSRMRNSFPRLRPFREDGPSRPWRCAQAHDCVEGALYVPPRNAMLLLNRHCIKKNLALKGNSGKGFPGKLRKSGSYSSQLLIGRSVDQGAVGSSKTTAGPSMK</sequence>
<evidence type="ECO:0000256" key="2">
    <source>
        <dbReference type="SAM" id="MobiDB-lite"/>
    </source>
</evidence>